<organism evidence="1 2">
    <name type="scientific">Penicillium fimorum</name>
    <dbReference type="NCBI Taxonomy" id="1882269"/>
    <lineage>
        <taxon>Eukaryota</taxon>
        <taxon>Fungi</taxon>
        <taxon>Dikarya</taxon>
        <taxon>Ascomycota</taxon>
        <taxon>Pezizomycotina</taxon>
        <taxon>Eurotiomycetes</taxon>
        <taxon>Eurotiomycetidae</taxon>
        <taxon>Eurotiales</taxon>
        <taxon>Aspergillaceae</taxon>
        <taxon>Penicillium</taxon>
    </lineage>
</organism>
<reference evidence="1" key="1">
    <citation type="submission" date="2022-12" db="EMBL/GenBank/DDBJ databases">
        <authorList>
            <person name="Petersen C."/>
        </authorList>
    </citation>
    <scope>NUCLEOTIDE SEQUENCE</scope>
    <source>
        <strain evidence="1">IBT 29495</strain>
    </source>
</reference>
<gene>
    <name evidence="1" type="ORF">N7463_001160</name>
</gene>
<keyword evidence="2" id="KW-1185">Reference proteome</keyword>
<sequence>MTLDTWWVHCVSPTTLRIAMGGDHIDPAAYLLKNDDEETLLYQIVRGMAVDFSAKRTNNLQQWRQLLSDAITASANPCHLMFIYGRAFTPFVQFLLYFTKNWAEFKRARYDFNPIVRLWASELKLAGVDLTHYGAKEKTLYTSGVVNLDLSIYVGLEKSGPGYNPDQGGYLEFHFLSLEYNSNPQDWRLWVSNPIDELVGGLGEIAEKGEEIMPGTWID</sequence>
<comment type="caution">
    <text evidence="1">The sequence shown here is derived from an EMBL/GenBank/DDBJ whole genome shotgun (WGS) entry which is preliminary data.</text>
</comment>
<proteinExistence type="predicted"/>
<reference evidence="1" key="2">
    <citation type="journal article" date="2023" name="IMA Fungus">
        <title>Comparative genomic study of the Penicillium genus elucidates a diverse pangenome and 15 lateral gene transfer events.</title>
        <authorList>
            <person name="Petersen C."/>
            <person name="Sorensen T."/>
            <person name="Nielsen M.R."/>
            <person name="Sondergaard T.E."/>
            <person name="Sorensen J.L."/>
            <person name="Fitzpatrick D.A."/>
            <person name="Frisvad J.C."/>
            <person name="Nielsen K.L."/>
        </authorList>
    </citation>
    <scope>NUCLEOTIDE SEQUENCE</scope>
    <source>
        <strain evidence="1">IBT 29495</strain>
    </source>
</reference>
<dbReference type="AlphaFoldDB" id="A0A9X0CCA8"/>
<protein>
    <submittedName>
        <fullName evidence="1">Uncharacterized protein</fullName>
    </submittedName>
</protein>
<dbReference type="OrthoDB" id="4264216at2759"/>
<dbReference type="EMBL" id="JAPWDS010000001">
    <property type="protein sequence ID" value="KAJ5520707.1"/>
    <property type="molecule type" value="Genomic_DNA"/>
</dbReference>
<evidence type="ECO:0000313" key="1">
    <source>
        <dbReference type="EMBL" id="KAJ5520707.1"/>
    </source>
</evidence>
<name>A0A9X0CCA8_9EURO</name>
<evidence type="ECO:0000313" key="2">
    <source>
        <dbReference type="Proteomes" id="UP001149954"/>
    </source>
</evidence>
<dbReference type="Proteomes" id="UP001149954">
    <property type="component" value="Unassembled WGS sequence"/>
</dbReference>
<accession>A0A9X0CCA8</accession>